<keyword evidence="3" id="KW-1185">Reference proteome</keyword>
<sequence>MTVFHEYHSFTLMRCSNCGLIFRANIAEVDTTGLITNIYNTEWIAMREKYAQATYSDHALFNLMLLEMFSPEKGALLEFGSGTGEFLHAAENGGWRAVGIEPSQLSRAYAKYKYGVDLVKDEWKSTQDDDSAENPDLPRYDAVVFWHVLEHISDPFAFLKDIRNLLTTQGKIYFSIPNSHSLTNEVYGPESPLFIEPDHLYHYTDANVRELLNQAGFEIISIFTRQLVSVSDVLIDAHPHYGPNTPFVERMALLAKWQGERRGHEICCVASLKE</sequence>
<dbReference type="SUPFAM" id="SSF53335">
    <property type="entry name" value="S-adenosyl-L-methionine-dependent methyltransferases"/>
    <property type="match status" value="1"/>
</dbReference>
<gene>
    <name evidence="1" type="ORF">BSK51_17435</name>
    <name evidence="2" type="ORF">BSK65_06515</name>
</gene>
<accession>A0A1R0ZMJ3</accession>
<dbReference type="InterPro" id="IPR029063">
    <property type="entry name" value="SAM-dependent_MTases_sf"/>
</dbReference>
<comment type="caution">
    <text evidence="2">The sequence shown here is derived from an EMBL/GenBank/DDBJ whole genome shotgun (WGS) entry which is preliminary data.</text>
</comment>
<dbReference type="EMBL" id="MPTW01000002">
    <property type="protein sequence ID" value="OME73479.1"/>
    <property type="molecule type" value="Genomic_DNA"/>
</dbReference>
<dbReference type="CDD" id="cd02440">
    <property type="entry name" value="AdoMet_MTases"/>
    <property type="match status" value="1"/>
</dbReference>
<evidence type="ECO:0000313" key="2">
    <source>
        <dbReference type="EMBL" id="OME73479.1"/>
    </source>
</evidence>
<dbReference type="AlphaFoldDB" id="A0A1R0ZMJ3"/>
<evidence type="ECO:0000313" key="3">
    <source>
        <dbReference type="Proteomes" id="UP000187313"/>
    </source>
</evidence>
<dbReference type="Proteomes" id="UP000187425">
    <property type="component" value="Unassembled WGS sequence"/>
</dbReference>
<proteinExistence type="predicted"/>
<dbReference type="PANTHER" id="PTHR43861:SF6">
    <property type="entry name" value="METHYLTRANSFERASE TYPE 11"/>
    <property type="match status" value="1"/>
</dbReference>
<evidence type="ECO:0008006" key="5">
    <source>
        <dbReference type="Google" id="ProtNLM"/>
    </source>
</evidence>
<organism evidence="2 4">
    <name type="scientific">Paenibacillus odorifer</name>
    <dbReference type="NCBI Taxonomy" id="189426"/>
    <lineage>
        <taxon>Bacteria</taxon>
        <taxon>Bacillati</taxon>
        <taxon>Bacillota</taxon>
        <taxon>Bacilli</taxon>
        <taxon>Bacillales</taxon>
        <taxon>Paenibacillaceae</taxon>
        <taxon>Paenibacillus</taxon>
    </lineage>
</organism>
<dbReference type="Gene3D" id="3.40.50.150">
    <property type="entry name" value="Vaccinia Virus protein VP39"/>
    <property type="match status" value="1"/>
</dbReference>
<evidence type="ECO:0000313" key="4">
    <source>
        <dbReference type="Proteomes" id="UP000187425"/>
    </source>
</evidence>
<name>A0A1R0ZMJ3_9BACL</name>
<dbReference type="Pfam" id="PF13489">
    <property type="entry name" value="Methyltransf_23"/>
    <property type="match status" value="1"/>
</dbReference>
<protein>
    <recommendedName>
        <fullName evidence="5">SAM-dependent methyltransferase</fullName>
    </recommendedName>
</protein>
<reference evidence="2 4" key="1">
    <citation type="submission" date="2016-11" db="EMBL/GenBank/DDBJ databases">
        <title>Paenibacillus species isolates.</title>
        <authorList>
            <person name="Beno S.M."/>
        </authorList>
    </citation>
    <scope>NUCLEOTIDE SEQUENCE [LARGE SCALE GENOMIC DNA]</scope>
    <source>
        <strain evidence="2 4">FSL H7-0443</strain>
        <strain evidence="1 3">FSL R5-0923</strain>
    </source>
</reference>
<evidence type="ECO:0000313" key="1">
    <source>
        <dbReference type="EMBL" id="OMD50228.1"/>
    </source>
</evidence>
<dbReference type="PANTHER" id="PTHR43861">
    <property type="entry name" value="TRANS-ACONITATE 2-METHYLTRANSFERASE-RELATED"/>
    <property type="match status" value="1"/>
</dbReference>
<dbReference type="EMBL" id="MPTD01000011">
    <property type="protein sequence ID" value="OMD50228.1"/>
    <property type="molecule type" value="Genomic_DNA"/>
</dbReference>
<dbReference type="Proteomes" id="UP000187313">
    <property type="component" value="Unassembled WGS sequence"/>
</dbReference>